<protein>
    <submittedName>
        <fullName evidence="1">Uncharacterized protein</fullName>
    </submittedName>
</protein>
<name>A0ABW3CMC3_9ACTN</name>
<proteinExistence type="predicted"/>
<gene>
    <name evidence="1" type="ORF">ACFQ07_25755</name>
</gene>
<organism evidence="1 2">
    <name type="scientific">Actinomadura adrarensis</name>
    <dbReference type="NCBI Taxonomy" id="1819600"/>
    <lineage>
        <taxon>Bacteria</taxon>
        <taxon>Bacillati</taxon>
        <taxon>Actinomycetota</taxon>
        <taxon>Actinomycetes</taxon>
        <taxon>Streptosporangiales</taxon>
        <taxon>Thermomonosporaceae</taxon>
        <taxon>Actinomadura</taxon>
    </lineage>
</organism>
<dbReference type="Proteomes" id="UP001597083">
    <property type="component" value="Unassembled WGS sequence"/>
</dbReference>
<accession>A0ABW3CMC3</accession>
<keyword evidence="2" id="KW-1185">Reference proteome</keyword>
<comment type="caution">
    <text evidence="1">The sequence shown here is derived from an EMBL/GenBank/DDBJ whole genome shotgun (WGS) entry which is preliminary data.</text>
</comment>
<feature type="non-terminal residue" evidence="1">
    <location>
        <position position="1"/>
    </location>
</feature>
<reference evidence="2" key="1">
    <citation type="journal article" date="2019" name="Int. J. Syst. Evol. Microbiol.">
        <title>The Global Catalogue of Microorganisms (GCM) 10K type strain sequencing project: providing services to taxonomists for standard genome sequencing and annotation.</title>
        <authorList>
            <consortium name="The Broad Institute Genomics Platform"/>
            <consortium name="The Broad Institute Genome Sequencing Center for Infectious Disease"/>
            <person name="Wu L."/>
            <person name="Ma J."/>
        </authorList>
    </citation>
    <scope>NUCLEOTIDE SEQUENCE [LARGE SCALE GENOMIC DNA]</scope>
    <source>
        <strain evidence="2">JCM 31696</strain>
    </source>
</reference>
<evidence type="ECO:0000313" key="2">
    <source>
        <dbReference type="Proteomes" id="UP001597083"/>
    </source>
</evidence>
<evidence type="ECO:0000313" key="1">
    <source>
        <dbReference type="EMBL" id="MFD0855673.1"/>
    </source>
</evidence>
<sequence length="228" mass="24777">LLAAATTAESRPASSGTYWHVATEMVSPDGKIRLTSGTWTRRDGQTWISVERGKISKLPNRQPIKLRTTDIDLDGIQRLPTDPDALLATLRKHTKGRPSQVPNGPTIMLLQELLNRVPAPPKVRAAAFRSLASLPNIKNLGRVEGGYALEFSLDDGGTRMVVDPKTTTVNAQGFTSLGGGRQSMPADTTTGRWTDELPSSYQVVPLSQQKNRGIACGYEGQTQVCRLQ</sequence>
<dbReference type="EMBL" id="JBHTIR010003721">
    <property type="protein sequence ID" value="MFD0855673.1"/>
    <property type="molecule type" value="Genomic_DNA"/>
</dbReference>